<evidence type="ECO:0000313" key="1">
    <source>
        <dbReference type="EMBL" id="AKQ44856.1"/>
    </source>
</evidence>
<organism evidence="1 2">
    <name type="scientific">Rufibacter radiotolerans</name>
    <dbReference type="NCBI Taxonomy" id="1379910"/>
    <lineage>
        <taxon>Bacteria</taxon>
        <taxon>Pseudomonadati</taxon>
        <taxon>Bacteroidota</taxon>
        <taxon>Cytophagia</taxon>
        <taxon>Cytophagales</taxon>
        <taxon>Hymenobacteraceae</taxon>
        <taxon>Rufibacter</taxon>
    </lineage>
</organism>
<gene>
    <name evidence="1" type="ORF">TH63_03220</name>
</gene>
<dbReference type="EMBL" id="CP010777">
    <property type="protein sequence ID" value="AKQ44856.1"/>
    <property type="molecule type" value="Genomic_DNA"/>
</dbReference>
<proteinExistence type="predicted"/>
<keyword evidence="2" id="KW-1185">Reference proteome</keyword>
<accession>A0A0H4W336</accession>
<evidence type="ECO:0000313" key="2">
    <source>
        <dbReference type="Proteomes" id="UP000036458"/>
    </source>
</evidence>
<dbReference type="Proteomes" id="UP000036458">
    <property type="component" value="Chromosome"/>
</dbReference>
<sequence length="84" mass="9336">MAHEHRILKAMYAVVKDHESKTTWPIDAAAISAKTPGLSLGEIEQEMRDLEIKKLVQIDHAPDMTLFCHLTAAGLQQAEKAARD</sequence>
<protein>
    <submittedName>
        <fullName evidence="1">Uncharacterized protein</fullName>
    </submittedName>
</protein>
<name>A0A0H4W336_9BACT</name>
<dbReference type="RefSeq" id="WP_048919664.1">
    <property type="nucleotide sequence ID" value="NZ_CP010777.1"/>
</dbReference>
<dbReference type="PATRIC" id="fig|1379910.4.peg.692"/>
<dbReference type="AlphaFoldDB" id="A0A0H4W336"/>
<dbReference type="OrthoDB" id="894262at2"/>
<dbReference type="KEGG" id="ruf:TH63_03220"/>
<reference evidence="1 2" key="1">
    <citation type="submission" date="2015-01" db="EMBL/GenBank/DDBJ databases">
        <title>Rufibacter sp./DG31D/ whole genome sequencing.</title>
        <authorList>
            <person name="Kim M.K."/>
            <person name="Srinivasan S."/>
            <person name="Lee J.-J."/>
        </authorList>
    </citation>
    <scope>NUCLEOTIDE SEQUENCE [LARGE SCALE GENOMIC DNA]</scope>
    <source>
        <strain evidence="1 2">DG31D</strain>
    </source>
</reference>